<dbReference type="Gene3D" id="3.40.50.300">
    <property type="entry name" value="P-loop containing nucleotide triphosphate hydrolases"/>
    <property type="match status" value="1"/>
</dbReference>
<dbReference type="CDD" id="cd00882">
    <property type="entry name" value="Ras_like_GTPase"/>
    <property type="match status" value="1"/>
</dbReference>
<reference evidence="1 2" key="1">
    <citation type="submission" date="2016-10" db="EMBL/GenBank/DDBJ databases">
        <authorList>
            <person name="de Groot N.N."/>
        </authorList>
    </citation>
    <scope>NUCLEOTIDE SEQUENCE [LARGE SCALE GENOMIC DNA]</scope>
    <source>
        <strain evidence="1 2">DSM 43941</strain>
    </source>
</reference>
<protein>
    <recommendedName>
        <fullName evidence="3">50S ribosome-binding GTPase</fullName>
    </recommendedName>
</protein>
<evidence type="ECO:0000313" key="1">
    <source>
        <dbReference type="EMBL" id="SDT61462.1"/>
    </source>
</evidence>
<dbReference type="Proteomes" id="UP000198688">
    <property type="component" value="Chromosome I"/>
</dbReference>
<dbReference type="AlphaFoldDB" id="A0A1H2BTR2"/>
<name>A0A1H2BTR2_9ACTN</name>
<proteinExistence type="predicted"/>
<keyword evidence="2" id="KW-1185">Reference proteome</keyword>
<dbReference type="RefSeq" id="WP_092546739.1">
    <property type="nucleotide sequence ID" value="NZ_BOMJ01000008.1"/>
</dbReference>
<dbReference type="InterPro" id="IPR027417">
    <property type="entry name" value="P-loop_NTPase"/>
</dbReference>
<accession>A0A1H2BTR2</accession>
<sequence>MTTVDIEAVRDWLERLPGGSLAGRYAADWDAFAKRDRPVVTLFGSYDTGKSSLLRRLLADAGEEVPGWLTISARHETFEVGDAELGGCVVRDTPGFAVGASDIRGLNNSHRAVTAVGLTDVGVVVLTPQLATAERDLLARLVTRGWPAGALWFVISRFDEAGVDPEDDPEGYRELGDRKAGELRELFGLDDRARIFVVAQDPFQTAGPDTSPGPQTWDDFRDWDGMRDLAAAFAAVSPVDLPGWRAAAGRRYWSAALDDTLSELRGQLADYTARAATAAEGVANRVRFEGELDTLHRAALAGLDGLVEDVMRRLEEPGDLQSEIQRTLEQWFTRHEARLQRLRQSIHQATERDRAQPSWAGFASLVETLGTATSTPAASPRVGGHFERVGPMLLGALKAGVDATGAKAATRWGRHLGTAEAALPLVVYLAKAGDEWAAGRAGRTHDRAEAERRQQVAAEFTRRAREAWQPFADDVRAEIVAVTGEQVDLDPGLHRIVERLREAVTEGEALSRGR</sequence>
<dbReference type="SUPFAM" id="SSF52540">
    <property type="entry name" value="P-loop containing nucleoside triphosphate hydrolases"/>
    <property type="match status" value="1"/>
</dbReference>
<evidence type="ECO:0008006" key="3">
    <source>
        <dbReference type="Google" id="ProtNLM"/>
    </source>
</evidence>
<gene>
    <name evidence="1" type="ORF">SAMN04489716_4875</name>
</gene>
<organism evidence="1 2">
    <name type="scientific">Actinoplanes derwentensis</name>
    <dbReference type="NCBI Taxonomy" id="113562"/>
    <lineage>
        <taxon>Bacteria</taxon>
        <taxon>Bacillati</taxon>
        <taxon>Actinomycetota</taxon>
        <taxon>Actinomycetes</taxon>
        <taxon>Micromonosporales</taxon>
        <taxon>Micromonosporaceae</taxon>
        <taxon>Actinoplanes</taxon>
    </lineage>
</organism>
<dbReference type="OrthoDB" id="4339122at2"/>
<dbReference type="STRING" id="113562.SAMN04489716_4875"/>
<dbReference type="EMBL" id="LT629758">
    <property type="protein sequence ID" value="SDT61462.1"/>
    <property type="molecule type" value="Genomic_DNA"/>
</dbReference>
<evidence type="ECO:0000313" key="2">
    <source>
        <dbReference type="Proteomes" id="UP000198688"/>
    </source>
</evidence>